<keyword evidence="3" id="KW-1185">Reference proteome</keyword>
<dbReference type="EMBL" id="CAUYUJ010022394">
    <property type="protein sequence ID" value="CAK0910430.1"/>
    <property type="molecule type" value="Genomic_DNA"/>
</dbReference>
<feature type="compositionally biased region" description="Low complexity" evidence="1">
    <location>
        <begin position="10"/>
        <end position="31"/>
    </location>
</feature>
<accession>A0ABN9YFR3</accession>
<organism evidence="2 3">
    <name type="scientific">Prorocentrum cordatum</name>
    <dbReference type="NCBI Taxonomy" id="2364126"/>
    <lineage>
        <taxon>Eukaryota</taxon>
        <taxon>Sar</taxon>
        <taxon>Alveolata</taxon>
        <taxon>Dinophyceae</taxon>
        <taxon>Prorocentrales</taxon>
        <taxon>Prorocentraceae</taxon>
        <taxon>Prorocentrum</taxon>
    </lineage>
</organism>
<proteinExistence type="predicted"/>
<reference evidence="2" key="1">
    <citation type="submission" date="2023-10" db="EMBL/GenBank/DDBJ databases">
        <authorList>
            <person name="Chen Y."/>
            <person name="Shah S."/>
            <person name="Dougan E. K."/>
            <person name="Thang M."/>
            <person name="Chan C."/>
        </authorList>
    </citation>
    <scope>NUCLEOTIDE SEQUENCE [LARGE SCALE GENOMIC DNA]</scope>
</reference>
<feature type="non-terminal residue" evidence="2">
    <location>
        <position position="90"/>
    </location>
</feature>
<feature type="non-terminal residue" evidence="2">
    <location>
        <position position="1"/>
    </location>
</feature>
<dbReference type="Proteomes" id="UP001189429">
    <property type="component" value="Unassembled WGS sequence"/>
</dbReference>
<evidence type="ECO:0000313" key="2">
    <source>
        <dbReference type="EMBL" id="CAK0910430.1"/>
    </source>
</evidence>
<gene>
    <name evidence="2" type="ORF">PCOR1329_LOCUS84623</name>
</gene>
<comment type="caution">
    <text evidence="2">The sequence shown here is derived from an EMBL/GenBank/DDBJ whole genome shotgun (WGS) entry which is preliminary data.</text>
</comment>
<protein>
    <submittedName>
        <fullName evidence="2">Uncharacterized protein</fullName>
    </submittedName>
</protein>
<feature type="region of interest" description="Disordered" evidence="1">
    <location>
        <begin position="1"/>
        <end position="90"/>
    </location>
</feature>
<evidence type="ECO:0000256" key="1">
    <source>
        <dbReference type="SAM" id="MobiDB-lite"/>
    </source>
</evidence>
<name>A0ABN9YFR3_9DINO</name>
<feature type="compositionally biased region" description="Low complexity" evidence="1">
    <location>
        <begin position="62"/>
        <end position="90"/>
    </location>
</feature>
<evidence type="ECO:0000313" key="3">
    <source>
        <dbReference type="Proteomes" id="UP001189429"/>
    </source>
</evidence>
<sequence length="90" mass="9731">STMAGLLAHAQPAMRPAGAGAPPFGIRPAAAVPSGQSPEQALAASAMQYLQQQPEQQPPQQPVQQQVQPQQLQQQVQQQEQQQQQQQQQT</sequence>